<dbReference type="InterPro" id="IPR039421">
    <property type="entry name" value="Type_1_exporter"/>
</dbReference>
<dbReference type="GO" id="GO:0005524">
    <property type="term" value="F:ATP binding"/>
    <property type="evidence" value="ECO:0007669"/>
    <property type="project" value="UniProtKB-KW"/>
</dbReference>
<evidence type="ECO:0000259" key="8">
    <source>
        <dbReference type="PROSITE" id="PS50893"/>
    </source>
</evidence>
<dbReference type="PANTHER" id="PTHR24221:SF654">
    <property type="entry name" value="ATP-BINDING CASSETTE SUB-FAMILY B MEMBER 6"/>
    <property type="match status" value="1"/>
</dbReference>
<dbReference type="Gene3D" id="3.40.50.300">
    <property type="entry name" value="P-loop containing nucleotide triphosphate hydrolases"/>
    <property type="match status" value="1"/>
</dbReference>
<accession>A0A4Y9QUW8</accession>
<keyword evidence="11" id="KW-1185">Reference proteome</keyword>
<dbReference type="PANTHER" id="PTHR24221">
    <property type="entry name" value="ATP-BINDING CASSETTE SUB-FAMILY B"/>
    <property type="match status" value="1"/>
</dbReference>
<dbReference type="Proteomes" id="UP000298127">
    <property type="component" value="Unassembled WGS sequence"/>
</dbReference>
<dbReference type="SMART" id="SM00382">
    <property type="entry name" value="AAA"/>
    <property type="match status" value="1"/>
</dbReference>
<dbReference type="InterPro" id="IPR027417">
    <property type="entry name" value="P-loop_NTPase"/>
</dbReference>
<evidence type="ECO:0000256" key="2">
    <source>
        <dbReference type="ARBA" id="ARBA00022692"/>
    </source>
</evidence>
<feature type="domain" description="ABC transporter" evidence="8">
    <location>
        <begin position="354"/>
        <end position="589"/>
    </location>
</feature>
<evidence type="ECO:0000256" key="6">
    <source>
        <dbReference type="ARBA" id="ARBA00023136"/>
    </source>
</evidence>
<dbReference type="InterPro" id="IPR003593">
    <property type="entry name" value="AAA+_ATPase"/>
</dbReference>
<keyword evidence="6 7" id="KW-0472">Membrane</keyword>
<gene>
    <name evidence="10" type="ORF">E4M00_16285</name>
</gene>
<dbReference type="Gene3D" id="1.20.1560.10">
    <property type="entry name" value="ABC transporter type 1, transmembrane domain"/>
    <property type="match status" value="1"/>
</dbReference>
<evidence type="ECO:0000256" key="4">
    <source>
        <dbReference type="ARBA" id="ARBA00022840"/>
    </source>
</evidence>
<name>A0A4Y9QUW8_9MICO</name>
<evidence type="ECO:0000256" key="3">
    <source>
        <dbReference type="ARBA" id="ARBA00022741"/>
    </source>
</evidence>
<dbReference type="GO" id="GO:0016887">
    <property type="term" value="F:ATP hydrolysis activity"/>
    <property type="evidence" value="ECO:0007669"/>
    <property type="project" value="InterPro"/>
</dbReference>
<sequence>MKLLWKTLRDLLPLLPAGARNFFALYVVLTSAITLLDVGAMTLLALIITPIVTGSPITLPIIGQFPASAAPFLILAACGLIILKSVLSVGLHWVATRRFARYELEIGQRMFRAYIHSSWEERSKRSVAEVTRIADGGIANTIMGFILPLALIPGSLLTFVLILVVLVVAQPLTAIIALLYLGLVAFVVNHFVTRRALLAGRVNRNASYRVAIFMTEMVEALKEITLRNRLEQVSRVVTSERVRAVRARANSSFLSVIPKYAFEAALVGGFLLIGGASFLIAGPDQAIISVALFAVTGFRLIPAINGVQSGIIQASATIPSAQDVIDDITRSESDVNATEIGEDRATLPAGPKVLSLHQVKFRYPTTNGHVLRGIDIDIPFGSSLGIVGPSGAGKSTLIDLLLGLSTPTDGSLTIDGLPLGDVLRAWRGRVGYVPQRVALFDGSIAQNVALTWDDDFDPERVNRALEMAQLSAVVGEREAGMYSKIGERGVALSGGQQQRLGIARALYADPLVLVLDEATSSLDTKTEDDVTRAIRSLQGELTIISVAHRLSTVKDYDQICYLEDGRVLGLDTFYGLATTLPAFGEQVALAGLGRPAAATS</sequence>
<dbReference type="InterPro" id="IPR036640">
    <property type="entry name" value="ABC1_TM_sf"/>
</dbReference>
<dbReference type="InterPro" id="IPR017871">
    <property type="entry name" value="ABC_transporter-like_CS"/>
</dbReference>
<evidence type="ECO:0000256" key="1">
    <source>
        <dbReference type="ARBA" id="ARBA00004651"/>
    </source>
</evidence>
<reference evidence="10 11" key="1">
    <citation type="journal article" date="2018" name="J. Microbiol.">
        <title>Leifsonia flava sp. nov., a novel actinobacterium isolated from the rhizosphere of Aquilegia viridiflora.</title>
        <authorList>
            <person name="Cai Y."/>
            <person name="Tao W.Z."/>
            <person name="Ma Y.J."/>
            <person name="Cheng J."/>
            <person name="Zhang M.Y."/>
            <person name="Zhang Y.X."/>
        </authorList>
    </citation>
    <scope>NUCLEOTIDE SEQUENCE [LARGE SCALE GENOMIC DNA]</scope>
    <source>
        <strain evidence="10 11">SYP-B2174</strain>
    </source>
</reference>
<feature type="transmembrane region" description="Helical" evidence="7">
    <location>
        <begin position="72"/>
        <end position="94"/>
    </location>
</feature>
<dbReference type="SUPFAM" id="SSF90123">
    <property type="entry name" value="ABC transporter transmembrane region"/>
    <property type="match status" value="1"/>
</dbReference>
<feature type="transmembrane region" description="Helical" evidence="7">
    <location>
        <begin position="142"/>
        <end position="166"/>
    </location>
</feature>
<dbReference type="GO" id="GO:0005886">
    <property type="term" value="C:plasma membrane"/>
    <property type="evidence" value="ECO:0007669"/>
    <property type="project" value="UniProtKB-SubCell"/>
</dbReference>
<keyword evidence="4 10" id="KW-0067">ATP-binding</keyword>
<proteinExistence type="predicted"/>
<organism evidence="10 11">
    <name type="scientific">Orlajensenia leifsoniae</name>
    <dbReference type="NCBI Taxonomy" id="2561933"/>
    <lineage>
        <taxon>Bacteria</taxon>
        <taxon>Bacillati</taxon>
        <taxon>Actinomycetota</taxon>
        <taxon>Actinomycetes</taxon>
        <taxon>Micrococcales</taxon>
        <taxon>Microbacteriaceae</taxon>
        <taxon>Orlajensenia</taxon>
    </lineage>
</organism>
<keyword evidence="3" id="KW-0547">Nucleotide-binding</keyword>
<dbReference type="EMBL" id="SPQZ01000008">
    <property type="protein sequence ID" value="TFV94946.1"/>
    <property type="molecule type" value="Genomic_DNA"/>
</dbReference>
<dbReference type="GO" id="GO:0140359">
    <property type="term" value="F:ABC-type transporter activity"/>
    <property type="evidence" value="ECO:0007669"/>
    <property type="project" value="InterPro"/>
</dbReference>
<evidence type="ECO:0000259" key="9">
    <source>
        <dbReference type="PROSITE" id="PS50929"/>
    </source>
</evidence>
<comment type="caution">
    <text evidence="10">The sequence shown here is derived from an EMBL/GenBank/DDBJ whole genome shotgun (WGS) entry which is preliminary data.</text>
</comment>
<dbReference type="InterPro" id="IPR003439">
    <property type="entry name" value="ABC_transporter-like_ATP-bd"/>
</dbReference>
<evidence type="ECO:0000313" key="11">
    <source>
        <dbReference type="Proteomes" id="UP000298127"/>
    </source>
</evidence>
<evidence type="ECO:0000256" key="7">
    <source>
        <dbReference type="SAM" id="Phobius"/>
    </source>
</evidence>
<keyword evidence="5 7" id="KW-1133">Transmembrane helix</keyword>
<dbReference type="SUPFAM" id="SSF52540">
    <property type="entry name" value="P-loop containing nucleoside triphosphate hydrolases"/>
    <property type="match status" value="1"/>
</dbReference>
<feature type="transmembrane region" description="Helical" evidence="7">
    <location>
        <begin position="172"/>
        <end position="192"/>
    </location>
</feature>
<dbReference type="PROSITE" id="PS00211">
    <property type="entry name" value="ABC_TRANSPORTER_1"/>
    <property type="match status" value="1"/>
</dbReference>
<dbReference type="InterPro" id="IPR011527">
    <property type="entry name" value="ABC1_TM_dom"/>
</dbReference>
<dbReference type="GO" id="GO:0034040">
    <property type="term" value="F:ATPase-coupled lipid transmembrane transporter activity"/>
    <property type="evidence" value="ECO:0007669"/>
    <property type="project" value="TreeGrafter"/>
</dbReference>
<dbReference type="Pfam" id="PF00005">
    <property type="entry name" value="ABC_tran"/>
    <property type="match status" value="1"/>
</dbReference>
<evidence type="ECO:0000313" key="10">
    <source>
        <dbReference type="EMBL" id="TFV94946.1"/>
    </source>
</evidence>
<protein>
    <submittedName>
        <fullName evidence="10">ABC transporter ATP-binding protein</fullName>
    </submittedName>
</protein>
<feature type="transmembrane region" description="Helical" evidence="7">
    <location>
        <begin position="260"/>
        <end position="280"/>
    </location>
</feature>
<feature type="transmembrane region" description="Helical" evidence="7">
    <location>
        <begin position="21"/>
        <end position="52"/>
    </location>
</feature>
<comment type="subcellular location">
    <subcellularLocation>
        <location evidence="1">Cell membrane</location>
        <topology evidence="1">Multi-pass membrane protein</topology>
    </subcellularLocation>
</comment>
<dbReference type="AlphaFoldDB" id="A0A4Y9QUW8"/>
<evidence type="ECO:0000256" key="5">
    <source>
        <dbReference type="ARBA" id="ARBA00022989"/>
    </source>
</evidence>
<keyword evidence="2 7" id="KW-0812">Transmembrane</keyword>
<feature type="domain" description="ABC transmembrane type-1" evidence="9">
    <location>
        <begin position="24"/>
        <end position="316"/>
    </location>
</feature>
<dbReference type="PROSITE" id="PS50893">
    <property type="entry name" value="ABC_TRANSPORTER_2"/>
    <property type="match status" value="1"/>
</dbReference>
<dbReference type="PROSITE" id="PS50929">
    <property type="entry name" value="ABC_TM1F"/>
    <property type="match status" value="1"/>
</dbReference>
<dbReference type="CDD" id="cd03228">
    <property type="entry name" value="ABCC_MRP_Like"/>
    <property type="match status" value="1"/>
</dbReference>